<keyword evidence="6" id="KW-1185">Reference proteome</keyword>
<dbReference type="Pfam" id="PF00196">
    <property type="entry name" value="GerE"/>
    <property type="match status" value="1"/>
</dbReference>
<dbReference type="PRINTS" id="PR00038">
    <property type="entry name" value="HTHLUXR"/>
</dbReference>
<dbReference type="Proteomes" id="UP001620597">
    <property type="component" value="Unassembled WGS sequence"/>
</dbReference>
<sequence>MDKQSNVDRALAHAIRAVGQPEFAEAFSHCVRQLMPFDNLIILAYHKHHNPVDFYRECRNPVVYLTMDSHYLKAAYLLDPYYQAHLNGLQAGVHRLFELAPDQFRQTSYFREYYQSTTLVDEIAVFARLGSDTTLTACFGRDGSSNQLYSQQDFAAIKQYEHVLTTLCELHWQGYVPSEFSTEHQLPVTERLREALKQQHDIRLSGRQAEVAMYILQGHSSLSISLHLGISRETVKVFRRQLYSKCNISSQAELFALMMPLFSGLNGA</sequence>
<accession>A0ABW8NIP4</accession>
<evidence type="ECO:0000256" key="3">
    <source>
        <dbReference type="ARBA" id="ARBA00023163"/>
    </source>
</evidence>
<evidence type="ECO:0000256" key="2">
    <source>
        <dbReference type="ARBA" id="ARBA00023125"/>
    </source>
</evidence>
<name>A0ABW8NIP4_9GAMM</name>
<feature type="domain" description="HTH luxR-type" evidence="4">
    <location>
        <begin position="197"/>
        <end position="262"/>
    </location>
</feature>
<evidence type="ECO:0000256" key="1">
    <source>
        <dbReference type="ARBA" id="ARBA00023015"/>
    </source>
</evidence>
<gene>
    <name evidence="5" type="ORF">WG929_10500</name>
</gene>
<dbReference type="InterPro" id="IPR016032">
    <property type="entry name" value="Sig_transdc_resp-reg_C-effctor"/>
</dbReference>
<dbReference type="Gene3D" id="1.10.10.10">
    <property type="entry name" value="Winged helix-like DNA-binding domain superfamily/Winged helix DNA-binding domain"/>
    <property type="match status" value="1"/>
</dbReference>
<proteinExistence type="predicted"/>
<dbReference type="InterPro" id="IPR036388">
    <property type="entry name" value="WH-like_DNA-bd_sf"/>
</dbReference>
<evidence type="ECO:0000313" key="5">
    <source>
        <dbReference type="EMBL" id="MFK4752838.1"/>
    </source>
</evidence>
<dbReference type="PANTHER" id="PTHR44688">
    <property type="entry name" value="DNA-BINDING TRANSCRIPTIONAL ACTIVATOR DEVR_DOSR"/>
    <property type="match status" value="1"/>
</dbReference>
<dbReference type="InterPro" id="IPR000792">
    <property type="entry name" value="Tscrpt_reg_LuxR_C"/>
</dbReference>
<organism evidence="5 6">
    <name type="scientific">Oceanobacter antarcticus</name>
    <dbReference type="NCBI Taxonomy" id="3133425"/>
    <lineage>
        <taxon>Bacteria</taxon>
        <taxon>Pseudomonadati</taxon>
        <taxon>Pseudomonadota</taxon>
        <taxon>Gammaproteobacteria</taxon>
        <taxon>Oceanospirillales</taxon>
        <taxon>Oceanospirillaceae</taxon>
        <taxon>Oceanobacter</taxon>
    </lineage>
</organism>
<reference evidence="5 6" key="1">
    <citation type="submission" date="2024-03" db="EMBL/GenBank/DDBJ databases">
        <title>High-quality draft genome sequence of Oceanobacter sp. wDCs-4.</title>
        <authorList>
            <person name="Dong C."/>
        </authorList>
    </citation>
    <scope>NUCLEOTIDE SEQUENCE [LARGE SCALE GENOMIC DNA]</scope>
    <source>
        <strain evidence="6">wDCs-4</strain>
    </source>
</reference>
<protein>
    <submittedName>
        <fullName evidence="5">Helix-turn-helix transcriptional regulator</fullName>
    </submittedName>
</protein>
<evidence type="ECO:0000313" key="6">
    <source>
        <dbReference type="Proteomes" id="UP001620597"/>
    </source>
</evidence>
<keyword evidence="2" id="KW-0238">DNA-binding</keyword>
<dbReference type="PANTHER" id="PTHR44688:SF16">
    <property type="entry name" value="DNA-BINDING TRANSCRIPTIONAL ACTIVATOR DEVR_DOSR"/>
    <property type="match status" value="1"/>
</dbReference>
<dbReference type="RefSeq" id="WP_416205981.1">
    <property type="nucleotide sequence ID" value="NZ_JBBKTX010000011.1"/>
</dbReference>
<dbReference type="EMBL" id="JBBKTX010000011">
    <property type="protein sequence ID" value="MFK4752838.1"/>
    <property type="molecule type" value="Genomic_DNA"/>
</dbReference>
<keyword evidence="3" id="KW-0804">Transcription</keyword>
<evidence type="ECO:0000259" key="4">
    <source>
        <dbReference type="PROSITE" id="PS50043"/>
    </source>
</evidence>
<dbReference type="SMART" id="SM00421">
    <property type="entry name" value="HTH_LUXR"/>
    <property type="match status" value="1"/>
</dbReference>
<keyword evidence="1" id="KW-0805">Transcription regulation</keyword>
<comment type="caution">
    <text evidence="5">The sequence shown here is derived from an EMBL/GenBank/DDBJ whole genome shotgun (WGS) entry which is preliminary data.</text>
</comment>
<dbReference type="SUPFAM" id="SSF46894">
    <property type="entry name" value="C-terminal effector domain of the bipartite response regulators"/>
    <property type="match status" value="1"/>
</dbReference>
<dbReference type="PROSITE" id="PS50043">
    <property type="entry name" value="HTH_LUXR_2"/>
    <property type="match status" value="1"/>
</dbReference>